<dbReference type="AlphaFoldDB" id="A0AAP0KV66"/>
<dbReference type="EMBL" id="JBBNAG010000002">
    <property type="protein sequence ID" value="KAK9157995.1"/>
    <property type="molecule type" value="Genomic_DNA"/>
</dbReference>
<keyword evidence="2" id="KW-1185">Reference proteome</keyword>
<gene>
    <name evidence="1" type="ORF">Scep_004569</name>
</gene>
<sequence length="171" mass="19509">MPIGASQIEKEFQLPVEAIDYYLVAKYTSAAAAGKFGIPVYTVSDDLVQDAEILNVRWTSKNKKRGKNMNKKVANLKQGERLKIDFLLKRGVGDNQRYRSRYLGKIVRDPYMCPIRVLQWDNISEVSKNHIWDVAKGGKDGNLPNIDQVFFETRKKGGILVEPEDINKHVE</sequence>
<dbReference type="PANTHER" id="PTHR33499">
    <property type="entry name" value="OS12G0282400 PROTEIN-RELATED"/>
    <property type="match status" value="1"/>
</dbReference>
<reference evidence="1 2" key="1">
    <citation type="submission" date="2024-01" db="EMBL/GenBank/DDBJ databases">
        <title>Genome assemblies of Stephania.</title>
        <authorList>
            <person name="Yang L."/>
        </authorList>
    </citation>
    <scope>NUCLEOTIDE SEQUENCE [LARGE SCALE GENOMIC DNA]</scope>
    <source>
        <strain evidence="1">JXDWG</strain>
        <tissue evidence="1">Leaf</tissue>
    </source>
</reference>
<accession>A0AAP0KV66</accession>
<evidence type="ECO:0000313" key="1">
    <source>
        <dbReference type="EMBL" id="KAK9157995.1"/>
    </source>
</evidence>
<organism evidence="1 2">
    <name type="scientific">Stephania cephalantha</name>
    <dbReference type="NCBI Taxonomy" id="152367"/>
    <lineage>
        <taxon>Eukaryota</taxon>
        <taxon>Viridiplantae</taxon>
        <taxon>Streptophyta</taxon>
        <taxon>Embryophyta</taxon>
        <taxon>Tracheophyta</taxon>
        <taxon>Spermatophyta</taxon>
        <taxon>Magnoliopsida</taxon>
        <taxon>Ranunculales</taxon>
        <taxon>Menispermaceae</taxon>
        <taxon>Menispermoideae</taxon>
        <taxon>Cissampelideae</taxon>
        <taxon>Stephania</taxon>
    </lineage>
</organism>
<protein>
    <submittedName>
        <fullName evidence="1">Uncharacterized protein</fullName>
    </submittedName>
</protein>
<comment type="caution">
    <text evidence="1">The sequence shown here is derived from an EMBL/GenBank/DDBJ whole genome shotgun (WGS) entry which is preliminary data.</text>
</comment>
<evidence type="ECO:0000313" key="2">
    <source>
        <dbReference type="Proteomes" id="UP001419268"/>
    </source>
</evidence>
<dbReference type="Proteomes" id="UP001419268">
    <property type="component" value="Unassembled WGS sequence"/>
</dbReference>
<dbReference type="PANTHER" id="PTHR33499:SF40">
    <property type="entry name" value="TRANSPOSASE-ASSOCIATED DOMAIN-CONTAINING PROTEIN"/>
    <property type="match status" value="1"/>
</dbReference>
<proteinExistence type="predicted"/>
<name>A0AAP0KV66_9MAGN</name>